<dbReference type="InterPro" id="IPR026126">
    <property type="entry name" value="BABAM1"/>
</dbReference>
<proteinExistence type="predicted"/>
<dbReference type="GO" id="GO:0045739">
    <property type="term" value="P:positive regulation of DNA repair"/>
    <property type="evidence" value="ECO:0007669"/>
    <property type="project" value="InterPro"/>
</dbReference>
<reference evidence="6" key="1">
    <citation type="submission" date="2022-12" db="EMBL/GenBank/DDBJ databases">
        <authorList>
            <person name="Webb A."/>
        </authorList>
    </citation>
    <scope>NUCLEOTIDE SEQUENCE</scope>
    <source>
        <strain evidence="6">Hp1</strain>
    </source>
</reference>
<evidence type="ECO:0000256" key="4">
    <source>
        <dbReference type="ARBA" id="ARBA00023204"/>
    </source>
</evidence>
<evidence type="ECO:0000256" key="3">
    <source>
        <dbReference type="ARBA" id="ARBA00022763"/>
    </source>
</evidence>
<sequence length="248" mass="27945">MPGSPTSNHVQVLRDLTLADEHLMICFCGWNRESDVDTQVLLKAVEKIVRIKLQMGDQHRISLAREQGSTLVVEQEFTRNVAALLAAVPTVLGSASHGDMVDLEALLADAARYFSAQRDMERKATSSFRLLLVYRQSTQRPQLHVAQQEEPNQFITDPVFHLDVIYWHRDVPLELAQHVFDELCSYDNANPLAKFYFLEVGGSVERLHQALVLMLSHPAHRLSQSAAEQLLSSRFSPSKTIDSLGQQD</sequence>
<name>A0AAV0UC05_HYABA</name>
<dbReference type="GO" id="GO:0016604">
    <property type="term" value="C:nuclear body"/>
    <property type="evidence" value="ECO:0007669"/>
    <property type="project" value="TreeGrafter"/>
</dbReference>
<dbReference type="PANTHER" id="PTHR15660">
    <property type="entry name" value="BRISC AND BRCA1-A COMPLEX MEMBER 1"/>
    <property type="match status" value="1"/>
</dbReference>
<dbReference type="AlphaFoldDB" id="A0AAV0UC05"/>
<organism evidence="6 7">
    <name type="scientific">Hyaloperonospora brassicae</name>
    <name type="common">Brassica downy mildew</name>
    <name type="synonym">Peronospora brassicae</name>
    <dbReference type="NCBI Taxonomy" id="162125"/>
    <lineage>
        <taxon>Eukaryota</taxon>
        <taxon>Sar</taxon>
        <taxon>Stramenopiles</taxon>
        <taxon>Oomycota</taxon>
        <taxon>Peronosporomycetes</taxon>
        <taxon>Peronosporales</taxon>
        <taxon>Peronosporaceae</taxon>
        <taxon>Hyaloperonospora</taxon>
    </lineage>
</organism>
<keyword evidence="4" id="KW-0234">DNA repair</keyword>
<evidence type="ECO:0000256" key="2">
    <source>
        <dbReference type="ARBA" id="ARBA00022490"/>
    </source>
</evidence>
<keyword evidence="7" id="KW-1185">Reference proteome</keyword>
<comment type="subcellular location">
    <subcellularLocation>
        <location evidence="1">Nucleus</location>
    </subcellularLocation>
</comment>
<dbReference type="GO" id="GO:0007095">
    <property type="term" value="P:mitotic G2 DNA damage checkpoint signaling"/>
    <property type="evidence" value="ECO:0007669"/>
    <property type="project" value="TreeGrafter"/>
</dbReference>
<protein>
    <submittedName>
        <fullName evidence="6">Uncharacterized protein</fullName>
    </submittedName>
</protein>
<keyword evidence="5" id="KW-0539">Nucleus</keyword>
<evidence type="ECO:0000256" key="1">
    <source>
        <dbReference type="ARBA" id="ARBA00004123"/>
    </source>
</evidence>
<comment type="caution">
    <text evidence="6">The sequence shown here is derived from an EMBL/GenBank/DDBJ whole genome shotgun (WGS) entry which is preliminary data.</text>
</comment>
<evidence type="ECO:0000313" key="6">
    <source>
        <dbReference type="EMBL" id="CAI5732696.1"/>
    </source>
</evidence>
<keyword evidence="2" id="KW-0963">Cytoplasm</keyword>
<dbReference type="GO" id="GO:0070552">
    <property type="term" value="C:BRISC complex"/>
    <property type="evidence" value="ECO:0007669"/>
    <property type="project" value="InterPro"/>
</dbReference>
<evidence type="ECO:0000313" key="7">
    <source>
        <dbReference type="Proteomes" id="UP001162031"/>
    </source>
</evidence>
<dbReference type="EMBL" id="CANTFL010001181">
    <property type="protein sequence ID" value="CAI5732696.1"/>
    <property type="molecule type" value="Genomic_DNA"/>
</dbReference>
<dbReference type="Proteomes" id="UP001162031">
    <property type="component" value="Unassembled WGS sequence"/>
</dbReference>
<evidence type="ECO:0000256" key="5">
    <source>
        <dbReference type="ARBA" id="ARBA00023242"/>
    </source>
</evidence>
<dbReference type="PANTHER" id="PTHR15660:SF1">
    <property type="entry name" value="BRISC AND BRCA1-A COMPLEX MEMBER 1"/>
    <property type="match status" value="1"/>
</dbReference>
<accession>A0AAV0UC05</accession>
<dbReference type="GO" id="GO:0006302">
    <property type="term" value="P:double-strand break repair"/>
    <property type="evidence" value="ECO:0007669"/>
    <property type="project" value="TreeGrafter"/>
</dbReference>
<keyword evidence="3" id="KW-0227">DNA damage</keyword>
<gene>
    <name evidence="6" type="ORF">HBR001_LOCUS5601</name>
</gene>